<evidence type="ECO:0000256" key="6">
    <source>
        <dbReference type="ARBA" id="ARBA00023239"/>
    </source>
</evidence>
<gene>
    <name evidence="10" type="ORF">EVEC_LOCUS10658</name>
</gene>
<keyword evidence="6 8" id="KW-0456">Lyase</keyword>
<keyword evidence="11" id="KW-1185">Reference proteome</keyword>
<evidence type="ECO:0000256" key="5">
    <source>
        <dbReference type="ARBA" id="ARBA00022808"/>
    </source>
</evidence>
<reference evidence="12" key="1">
    <citation type="submission" date="2017-02" db="UniProtKB">
        <authorList>
            <consortium name="WormBaseParasite"/>
        </authorList>
    </citation>
    <scope>IDENTIFICATION</scope>
</reference>
<dbReference type="NCBIfam" id="NF006871">
    <property type="entry name" value="PRK09367.1"/>
    <property type="match status" value="1"/>
</dbReference>
<dbReference type="STRING" id="51028.A0A0N4VKG2"/>
<reference evidence="10 11" key="2">
    <citation type="submission" date="2018-10" db="EMBL/GenBank/DDBJ databases">
        <authorList>
            <consortium name="Pathogen Informatics"/>
        </authorList>
    </citation>
    <scope>NUCLEOTIDE SEQUENCE [LARGE SCALE GENOMIC DNA]</scope>
</reference>
<comment type="catalytic activity">
    <reaction evidence="7 9">
        <text>L-histidine = trans-urocanate + NH4(+)</text>
        <dbReference type="Rhea" id="RHEA:21232"/>
        <dbReference type="ChEBI" id="CHEBI:17771"/>
        <dbReference type="ChEBI" id="CHEBI:28938"/>
        <dbReference type="ChEBI" id="CHEBI:57595"/>
        <dbReference type="EC" id="4.3.1.3"/>
    </reaction>
</comment>
<dbReference type="EC" id="4.3.1.3" evidence="3 9"/>
<dbReference type="CDD" id="cd00332">
    <property type="entry name" value="PAL-HAL"/>
    <property type="match status" value="1"/>
</dbReference>
<dbReference type="InterPro" id="IPR008948">
    <property type="entry name" value="L-Aspartase-like"/>
</dbReference>
<name>A0A0N4VKG2_ENTVE</name>
<sequence length="533" mass="57637">MLDTSSVCFQLSADAEERINKSRKLLDKIVENNSTVYGVSTGFGTFANVRIEPDKLKQLQLNLIRSHASGYGEPLSPTRARVLLALRINVLAKGYSGISLANVKKMIAAFNAFCVSYVPQQGTVGASGDLAPLAHLALGLLGEGRMWSPLTGWDDAALVLKKNNLEKMDLGPKEGLALINGTQMITALGALAVERADLIARQADVIAALSLDVLKGTTKAYDADIHAIRGHAGQIATAQRLRSLLHSAANPSKIAESHRHCGKVQDAYTLRCVPQVHGIVHDTISFARSIITVEMNAATDNPLVFAERGETVSGGNFHGEYPAKVLDYLAIAVHELAQMSERRLERLLNHELSGLPTFLTPNGGLNSGFMVVQLSAASLVSENKVLCHPASADSIPTSCAQEDHVSMGGFSARKALKVIEHVEAVLAMELLAACQGMEFLKPLVSTKPLNSVYKLVRSVSPKLENDRSLNPDIMAVVKLLREGKVWNAVESHLQFSEDTEALDPDALRQTTKTPTGYAQKFVDDLEDQPHFDE</sequence>
<dbReference type="InterPro" id="IPR001106">
    <property type="entry name" value="Aromatic_Lyase"/>
</dbReference>
<dbReference type="GO" id="GO:0019556">
    <property type="term" value="P:L-histidine catabolic process to glutamate and formamide"/>
    <property type="evidence" value="ECO:0007669"/>
    <property type="project" value="UniProtKB-UniPathway"/>
</dbReference>
<dbReference type="SUPFAM" id="SSF48557">
    <property type="entry name" value="L-aspartase-like"/>
    <property type="match status" value="1"/>
</dbReference>
<dbReference type="EMBL" id="UXUI01011054">
    <property type="protein sequence ID" value="VDD95907.1"/>
    <property type="molecule type" value="Genomic_DNA"/>
</dbReference>
<dbReference type="GO" id="GO:0005737">
    <property type="term" value="C:cytoplasm"/>
    <property type="evidence" value="ECO:0007669"/>
    <property type="project" value="InterPro"/>
</dbReference>
<dbReference type="GO" id="GO:0004397">
    <property type="term" value="F:histidine ammonia-lyase activity"/>
    <property type="evidence" value="ECO:0007669"/>
    <property type="project" value="UniProtKB-EC"/>
</dbReference>
<dbReference type="PANTHER" id="PTHR10362">
    <property type="entry name" value="HISTIDINE AMMONIA-LYASE"/>
    <property type="match status" value="1"/>
</dbReference>
<evidence type="ECO:0000256" key="9">
    <source>
        <dbReference type="RuleBase" id="RU004479"/>
    </source>
</evidence>
<comment type="similarity">
    <text evidence="2 8">Belongs to the PAL/histidase family.</text>
</comment>
<dbReference type="PROSITE" id="PS00488">
    <property type="entry name" value="PAL_HISTIDASE"/>
    <property type="match status" value="1"/>
</dbReference>
<dbReference type="GO" id="GO:0019557">
    <property type="term" value="P:L-histidine catabolic process to glutamate and formate"/>
    <property type="evidence" value="ECO:0007669"/>
    <property type="project" value="UniProtKB-UniPathway"/>
</dbReference>
<evidence type="ECO:0000256" key="2">
    <source>
        <dbReference type="ARBA" id="ARBA00007238"/>
    </source>
</evidence>
<keyword evidence="5 9" id="KW-0369">Histidine metabolism</keyword>
<organism evidence="12">
    <name type="scientific">Enterobius vermicularis</name>
    <name type="common">Human pinworm</name>
    <dbReference type="NCBI Taxonomy" id="51028"/>
    <lineage>
        <taxon>Eukaryota</taxon>
        <taxon>Metazoa</taxon>
        <taxon>Ecdysozoa</taxon>
        <taxon>Nematoda</taxon>
        <taxon>Chromadorea</taxon>
        <taxon>Rhabditida</taxon>
        <taxon>Spirurina</taxon>
        <taxon>Oxyuridomorpha</taxon>
        <taxon>Oxyuroidea</taxon>
        <taxon>Oxyuridae</taxon>
        <taxon>Enterobius</taxon>
    </lineage>
</organism>
<dbReference type="Proteomes" id="UP000274131">
    <property type="component" value="Unassembled WGS sequence"/>
</dbReference>
<dbReference type="NCBIfam" id="TIGR01225">
    <property type="entry name" value="hutH"/>
    <property type="match status" value="1"/>
</dbReference>
<evidence type="ECO:0000256" key="4">
    <source>
        <dbReference type="ARBA" id="ARBA00017271"/>
    </source>
</evidence>
<dbReference type="FunFam" id="1.20.200.10:FF:000003">
    <property type="entry name" value="Histidine ammonia-lyase"/>
    <property type="match status" value="1"/>
</dbReference>
<protein>
    <recommendedName>
        <fullName evidence="4 9">Histidine ammonia-lyase</fullName>
        <ecNumber evidence="3 9">4.3.1.3</ecNumber>
    </recommendedName>
</protein>
<dbReference type="Gene3D" id="1.10.275.10">
    <property type="entry name" value="Fumarase/aspartase (N-terminal domain)"/>
    <property type="match status" value="1"/>
</dbReference>
<evidence type="ECO:0000313" key="11">
    <source>
        <dbReference type="Proteomes" id="UP000274131"/>
    </source>
</evidence>
<dbReference type="InterPro" id="IPR024083">
    <property type="entry name" value="Fumarase/histidase_N"/>
</dbReference>
<evidence type="ECO:0000256" key="3">
    <source>
        <dbReference type="ARBA" id="ARBA00012994"/>
    </source>
</evidence>
<comment type="pathway">
    <text evidence="1 9">Amino-acid degradation; L-histidine degradation into L-glutamate; N-formimidoyl-L-glutamate from L-histidine: step 1/3.</text>
</comment>
<accession>A0A0N4VKG2</accession>
<dbReference type="Gene3D" id="1.20.200.10">
    <property type="entry name" value="Fumarase/aspartase (Central domain)"/>
    <property type="match status" value="1"/>
</dbReference>
<evidence type="ECO:0000313" key="10">
    <source>
        <dbReference type="EMBL" id="VDD95907.1"/>
    </source>
</evidence>
<proteinExistence type="inferred from homology"/>
<dbReference type="WBParaSite" id="EVEC_0001135001-mRNA-1">
    <property type="protein sequence ID" value="EVEC_0001135001-mRNA-1"/>
    <property type="gene ID" value="EVEC_0001135001"/>
</dbReference>
<dbReference type="Pfam" id="PF00221">
    <property type="entry name" value="Lyase_aromatic"/>
    <property type="match status" value="1"/>
</dbReference>
<evidence type="ECO:0000256" key="7">
    <source>
        <dbReference type="ARBA" id="ARBA00049269"/>
    </source>
</evidence>
<evidence type="ECO:0000256" key="8">
    <source>
        <dbReference type="RuleBase" id="RU003954"/>
    </source>
</evidence>
<dbReference type="UniPathway" id="UPA00379">
    <property type="reaction ID" value="UER00549"/>
</dbReference>
<dbReference type="OrthoDB" id="10051290at2759"/>
<dbReference type="InterPro" id="IPR022313">
    <property type="entry name" value="Phe/His_NH3-lyase_AS"/>
</dbReference>
<evidence type="ECO:0000256" key="1">
    <source>
        <dbReference type="ARBA" id="ARBA00005113"/>
    </source>
</evidence>
<dbReference type="AlphaFoldDB" id="A0A0N4VKG2"/>
<evidence type="ECO:0000313" key="12">
    <source>
        <dbReference type="WBParaSite" id="EVEC_0001135001-mRNA-1"/>
    </source>
</evidence>
<dbReference type="InterPro" id="IPR005921">
    <property type="entry name" value="HutH"/>
</dbReference>